<sequence length="99" mass="10657">MLFKRDVKDYRQVLFFFLGKTIGKFLNIDLIKTNDILCNVGANPPPPMSTAPPPIGYPTIDPSHGSAAPVKVETSSKGDGFLKGCLAAMCCCCALDICF</sequence>
<dbReference type="EMBL" id="CAKOAT010069044">
    <property type="protein sequence ID" value="CAH8308176.1"/>
    <property type="molecule type" value="Genomic_DNA"/>
</dbReference>
<keyword evidence="4" id="KW-1133">Transmembrane helix</keyword>
<dbReference type="PANTHER" id="PTHR31568">
    <property type="entry name" value="RCG49325, ISOFORM CRA_A"/>
    <property type="match status" value="1"/>
</dbReference>
<evidence type="ECO:0000256" key="5">
    <source>
        <dbReference type="ARBA" id="ARBA00023136"/>
    </source>
</evidence>
<dbReference type="PANTHER" id="PTHR31568:SF116">
    <property type="entry name" value="PROTEIN CYSTEINE-RICH TRANSMEMBRANE MODULE 1"/>
    <property type="match status" value="1"/>
</dbReference>
<keyword evidence="3" id="KW-0812">Transmembrane</keyword>
<reference evidence="7 8" key="1">
    <citation type="submission" date="2022-03" db="EMBL/GenBank/DDBJ databases">
        <authorList>
            <person name="Macdonald S."/>
            <person name="Ahmed S."/>
            <person name="Newling K."/>
        </authorList>
    </citation>
    <scope>NUCLEOTIDE SEQUENCE [LARGE SCALE GENOMIC DNA]</scope>
</reference>
<protein>
    <recommendedName>
        <fullName evidence="6">Cysteine-rich transmembrane domain-containing protein</fullName>
    </recommendedName>
</protein>
<gene>
    <name evidence="7" type="ORF">ERUC_LOCUS5111</name>
</gene>
<dbReference type="InterPro" id="IPR028144">
    <property type="entry name" value="CYSTM_dom"/>
</dbReference>
<evidence type="ECO:0000313" key="7">
    <source>
        <dbReference type="EMBL" id="CAH8308176.1"/>
    </source>
</evidence>
<dbReference type="AlphaFoldDB" id="A0ABC8J0I0"/>
<accession>A0ABC8J0I0</accession>
<comment type="similarity">
    <text evidence="2">Belongs to the CYSTM1 family.</text>
</comment>
<proteinExistence type="inferred from homology"/>
<comment type="subcellular location">
    <subcellularLocation>
        <location evidence="1">Membrane</location>
        <topology evidence="1">Single-pass membrane protein</topology>
    </subcellularLocation>
</comment>
<dbReference type="Proteomes" id="UP001642260">
    <property type="component" value="Unassembled WGS sequence"/>
</dbReference>
<evidence type="ECO:0000256" key="4">
    <source>
        <dbReference type="ARBA" id="ARBA00022989"/>
    </source>
</evidence>
<keyword evidence="5" id="KW-0472">Membrane</keyword>
<organism evidence="7 8">
    <name type="scientific">Eruca vesicaria subsp. sativa</name>
    <name type="common">Garden rocket</name>
    <name type="synonym">Eruca sativa</name>
    <dbReference type="NCBI Taxonomy" id="29727"/>
    <lineage>
        <taxon>Eukaryota</taxon>
        <taxon>Viridiplantae</taxon>
        <taxon>Streptophyta</taxon>
        <taxon>Embryophyta</taxon>
        <taxon>Tracheophyta</taxon>
        <taxon>Spermatophyta</taxon>
        <taxon>Magnoliopsida</taxon>
        <taxon>eudicotyledons</taxon>
        <taxon>Gunneridae</taxon>
        <taxon>Pentapetalae</taxon>
        <taxon>rosids</taxon>
        <taxon>malvids</taxon>
        <taxon>Brassicales</taxon>
        <taxon>Brassicaceae</taxon>
        <taxon>Brassiceae</taxon>
        <taxon>Eruca</taxon>
    </lineage>
</organism>
<evidence type="ECO:0000256" key="2">
    <source>
        <dbReference type="ARBA" id="ARBA00009444"/>
    </source>
</evidence>
<dbReference type="InterPro" id="IPR044850">
    <property type="entry name" value="WIH1-like"/>
</dbReference>
<comment type="caution">
    <text evidence="7">The sequence shown here is derived from an EMBL/GenBank/DDBJ whole genome shotgun (WGS) entry which is preliminary data.</text>
</comment>
<evidence type="ECO:0000313" key="8">
    <source>
        <dbReference type="Proteomes" id="UP001642260"/>
    </source>
</evidence>
<evidence type="ECO:0000256" key="3">
    <source>
        <dbReference type="ARBA" id="ARBA00022692"/>
    </source>
</evidence>
<dbReference type="Pfam" id="PF12734">
    <property type="entry name" value="CYSTM"/>
    <property type="match status" value="1"/>
</dbReference>
<name>A0ABC8J0I0_ERUVS</name>
<evidence type="ECO:0000259" key="6">
    <source>
        <dbReference type="Pfam" id="PF12734"/>
    </source>
</evidence>
<dbReference type="GO" id="GO:0016020">
    <property type="term" value="C:membrane"/>
    <property type="evidence" value="ECO:0007669"/>
    <property type="project" value="UniProtKB-SubCell"/>
</dbReference>
<keyword evidence="8" id="KW-1185">Reference proteome</keyword>
<evidence type="ECO:0000256" key="1">
    <source>
        <dbReference type="ARBA" id="ARBA00004167"/>
    </source>
</evidence>
<feature type="domain" description="Cysteine-rich transmembrane" evidence="6">
    <location>
        <begin position="56"/>
        <end position="99"/>
    </location>
</feature>